<dbReference type="PANTHER" id="PTHR46509:SF1">
    <property type="entry name" value="PHOSPHOADENOSINE PHOSPHOSULFATE REDUCTASE"/>
    <property type="match status" value="1"/>
</dbReference>
<evidence type="ECO:0000256" key="1">
    <source>
        <dbReference type="ARBA" id="ARBA00009732"/>
    </source>
</evidence>
<name>A0A1M5QN45_9GAMM</name>
<comment type="pathway">
    <text evidence="2">Sulfur metabolism; hydrogen sulfide biosynthesis; sulfite from sulfate.</text>
</comment>
<gene>
    <name evidence="5" type="ORF">SAMN04488068_2698</name>
</gene>
<evidence type="ECO:0000259" key="4">
    <source>
        <dbReference type="Pfam" id="PF01507"/>
    </source>
</evidence>
<feature type="domain" description="Phosphoadenosine phosphosulphate reductase" evidence="4">
    <location>
        <begin position="38"/>
        <end position="191"/>
    </location>
</feature>
<dbReference type="Pfam" id="PF01507">
    <property type="entry name" value="PAPS_reduct"/>
    <property type="match status" value="1"/>
</dbReference>
<dbReference type="Proteomes" id="UP000199758">
    <property type="component" value="Unassembled WGS sequence"/>
</dbReference>
<dbReference type="GO" id="GO:0005737">
    <property type="term" value="C:cytoplasm"/>
    <property type="evidence" value="ECO:0007669"/>
    <property type="project" value="TreeGrafter"/>
</dbReference>
<dbReference type="EMBL" id="FQWZ01000006">
    <property type="protein sequence ID" value="SHH14983.1"/>
    <property type="molecule type" value="Genomic_DNA"/>
</dbReference>
<proteinExistence type="inferred from homology"/>
<dbReference type="Gene3D" id="3.40.50.620">
    <property type="entry name" value="HUPs"/>
    <property type="match status" value="1"/>
</dbReference>
<evidence type="ECO:0000313" key="6">
    <source>
        <dbReference type="Proteomes" id="UP000199758"/>
    </source>
</evidence>
<dbReference type="InterPro" id="IPR002500">
    <property type="entry name" value="PAPS_reduct_dom"/>
</dbReference>
<evidence type="ECO:0000256" key="2">
    <source>
        <dbReference type="ARBA" id="ARBA00024327"/>
    </source>
</evidence>
<reference evidence="5 6" key="1">
    <citation type="submission" date="2016-11" db="EMBL/GenBank/DDBJ databases">
        <authorList>
            <person name="Jaros S."/>
            <person name="Januszkiewicz K."/>
            <person name="Wedrychowicz H."/>
        </authorList>
    </citation>
    <scope>NUCLEOTIDE SEQUENCE [LARGE SCALE GENOMIC DNA]</scope>
    <source>
        <strain evidence="5 6">CGMCC 1.7049</strain>
    </source>
</reference>
<dbReference type="PANTHER" id="PTHR46509">
    <property type="entry name" value="PHOSPHOADENOSINE PHOSPHOSULFATE REDUCTASE"/>
    <property type="match status" value="1"/>
</dbReference>
<dbReference type="GO" id="GO:0019379">
    <property type="term" value="P:sulfate assimilation, phosphoadenylyl sulfate reduction by phosphoadenylyl-sulfate reductase (thioredoxin)"/>
    <property type="evidence" value="ECO:0007669"/>
    <property type="project" value="TreeGrafter"/>
</dbReference>
<dbReference type="AlphaFoldDB" id="A0A1M5QN45"/>
<dbReference type="GO" id="GO:0004604">
    <property type="term" value="F:phosphoadenylyl-sulfate reductase (thioredoxin) activity"/>
    <property type="evidence" value="ECO:0007669"/>
    <property type="project" value="TreeGrafter"/>
</dbReference>
<accession>A0A1M5QN45</accession>
<sequence length="212" mass="23924">MTRDDAQPTITDATDPHPGQDAAGLIEWAVSQPGPALVTTSFSPFSGVLLHMVTQRRPDMPVLWMDTGYNTPETYRYAEALALRLALNLQIVHPRRSRAHREAVEGPVPEPGDPRHEAFSREVKIEPFERALAEMAPKVWITGIRAEETAERARMQPVSRSADGLIKVAPLLGWTARQLHEYLKRHDLPNNFDYFDPTKVDEHRECGLHLAH</sequence>
<dbReference type="InterPro" id="IPR014729">
    <property type="entry name" value="Rossmann-like_a/b/a_fold"/>
</dbReference>
<dbReference type="STRING" id="490188.SAMN04488068_2698"/>
<organism evidence="5 6">
    <name type="scientific">Hydrocarboniphaga daqingensis</name>
    <dbReference type="NCBI Taxonomy" id="490188"/>
    <lineage>
        <taxon>Bacteria</taxon>
        <taxon>Pseudomonadati</taxon>
        <taxon>Pseudomonadota</taxon>
        <taxon>Gammaproteobacteria</taxon>
        <taxon>Nevskiales</taxon>
        <taxon>Nevskiaceae</taxon>
        <taxon>Hydrocarboniphaga</taxon>
    </lineage>
</organism>
<keyword evidence="6" id="KW-1185">Reference proteome</keyword>
<dbReference type="OrthoDB" id="9794018at2"/>
<evidence type="ECO:0000313" key="5">
    <source>
        <dbReference type="EMBL" id="SHH14983.1"/>
    </source>
</evidence>
<protein>
    <submittedName>
        <fullName evidence="5">Phosphoadenylylsulfate reductase (Thioredoxin)</fullName>
    </submittedName>
</protein>
<comment type="similarity">
    <text evidence="1">Belongs to the PAPS reductase family. CysH subfamily.</text>
</comment>
<evidence type="ECO:0000256" key="3">
    <source>
        <dbReference type="SAM" id="MobiDB-lite"/>
    </source>
</evidence>
<feature type="region of interest" description="Disordered" evidence="3">
    <location>
        <begin position="1"/>
        <end position="21"/>
    </location>
</feature>
<dbReference type="SUPFAM" id="SSF52402">
    <property type="entry name" value="Adenine nucleotide alpha hydrolases-like"/>
    <property type="match status" value="1"/>
</dbReference>